<dbReference type="InterPro" id="IPR014044">
    <property type="entry name" value="CAP_dom"/>
</dbReference>
<dbReference type="EMBL" id="BFAV01000102">
    <property type="protein sequence ID" value="GBF33466.1"/>
    <property type="molecule type" value="Genomic_DNA"/>
</dbReference>
<reference evidence="3" key="1">
    <citation type="submission" date="2018-02" db="EMBL/GenBank/DDBJ databases">
        <title>Genome sequence of Desulfocucumis palustris strain NAW-5.</title>
        <authorList>
            <person name="Watanabe M."/>
            <person name="Kojima H."/>
            <person name="Fukui M."/>
        </authorList>
    </citation>
    <scope>NUCLEOTIDE SEQUENCE [LARGE SCALE GENOMIC DNA]</scope>
    <source>
        <strain evidence="3">NAW-5</strain>
    </source>
</reference>
<dbReference type="CDD" id="cd05379">
    <property type="entry name" value="CAP_bacterial"/>
    <property type="match status" value="1"/>
</dbReference>
<evidence type="ECO:0000313" key="2">
    <source>
        <dbReference type="EMBL" id="GBF33466.1"/>
    </source>
</evidence>
<protein>
    <submittedName>
        <fullName evidence="2">Transporter</fullName>
    </submittedName>
</protein>
<dbReference type="SUPFAM" id="SSF55797">
    <property type="entry name" value="PR-1-like"/>
    <property type="match status" value="1"/>
</dbReference>
<sequence>MVNLINQERASNGLSALQVDTQLTQLARMKSQDMITNNYFSHTSPTYGTPSQMLSTYGVTYRTMGENIAGNSSVQAAHTSLMNSSGHRANILSSSYTHVGVGVVSGGPYGEMITQIFVGR</sequence>
<proteinExistence type="predicted"/>
<dbReference type="Proteomes" id="UP000239549">
    <property type="component" value="Unassembled WGS sequence"/>
</dbReference>
<dbReference type="InterPro" id="IPR014258">
    <property type="entry name" value="CAP_domain_YkwD-like"/>
</dbReference>
<dbReference type="PANTHER" id="PTHR31157">
    <property type="entry name" value="SCP DOMAIN-CONTAINING PROTEIN"/>
    <property type="match status" value="1"/>
</dbReference>
<comment type="caution">
    <text evidence="2">The sequence shown here is derived from an EMBL/GenBank/DDBJ whole genome shotgun (WGS) entry which is preliminary data.</text>
</comment>
<dbReference type="Gene3D" id="3.40.33.10">
    <property type="entry name" value="CAP"/>
    <property type="match status" value="1"/>
</dbReference>
<dbReference type="PANTHER" id="PTHR31157:SF1">
    <property type="entry name" value="SCP DOMAIN-CONTAINING PROTEIN"/>
    <property type="match status" value="1"/>
</dbReference>
<dbReference type="NCBIfam" id="TIGR02909">
    <property type="entry name" value="spore_YkwD"/>
    <property type="match status" value="1"/>
</dbReference>
<accession>A0A2L2XGW7</accession>
<evidence type="ECO:0000259" key="1">
    <source>
        <dbReference type="Pfam" id="PF00188"/>
    </source>
</evidence>
<evidence type="ECO:0000313" key="3">
    <source>
        <dbReference type="Proteomes" id="UP000239549"/>
    </source>
</evidence>
<dbReference type="AlphaFoldDB" id="A0A2L2XGW7"/>
<feature type="domain" description="SCP" evidence="1">
    <location>
        <begin position="2"/>
        <end position="116"/>
    </location>
</feature>
<dbReference type="Pfam" id="PF00188">
    <property type="entry name" value="CAP"/>
    <property type="match status" value="1"/>
</dbReference>
<keyword evidence="3" id="KW-1185">Reference proteome</keyword>
<gene>
    <name evidence="2" type="ORF">DCCM_2567</name>
</gene>
<name>A0A2L2XGW7_9FIRM</name>
<organism evidence="2 3">
    <name type="scientific">Desulfocucumis palustris</name>
    <dbReference type="NCBI Taxonomy" id="1898651"/>
    <lineage>
        <taxon>Bacteria</taxon>
        <taxon>Bacillati</taxon>
        <taxon>Bacillota</taxon>
        <taxon>Clostridia</taxon>
        <taxon>Eubacteriales</taxon>
        <taxon>Desulfocucumaceae</taxon>
        <taxon>Desulfocucumis</taxon>
    </lineage>
</organism>
<dbReference type="InterPro" id="IPR035940">
    <property type="entry name" value="CAP_sf"/>
</dbReference>